<comment type="caution">
    <text evidence="3">The sequence shown here is derived from an EMBL/GenBank/DDBJ whole genome shotgun (WGS) entry which is preliminary data.</text>
</comment>
<dbReference type="GO" id="GO:0046983">
    <property type="term" value="F:protein dimerization activity"/>
    <property type="evidence" value="ECO:0007669"/>
    <property type="project" value="InterPro"/>
</dbReference>
<dbReference type="EMBL" id="JAEPQZ010000012">
    <property type="protein sequence ID" value="KAG2174778.1"/>
    <property type="molecule type" value="Genomic_DNA"/>
</dbReference>
<gene>
    <name evidence="3" type="ORF">INT43_005840</name>
</gene>
<name>A0A8H7PJ24_MORIS</name>
<evidence type="ECO:0000313" key="3">
    <source>
        <dbReference type="EMBL" id="KAG2174778.1"/>
    </source>
</evidence>
<dbReference type="PANTHER" id="PTHR47336">
    <property type="entry name" value="TRANSCRIPTION FACTOR HMS1-RELATED"/>
    <property type="match status" value="1"/>
</dbReference>
<evidence type="ECO:0000313" key="4">
    <source>
        <dbReference type="Proteomes" id="UP000654370"/>
    </source>
</evidence>
<dbReference type="SMART" id="SM00353">
    <property type="entry name" value="HLH"/>
    <property type="match status" value="1"/>
</dbReference>
<dbReference type="Pfam" id="PF00010">
    <property type="entry name" value="HLH"/>
    <property type="match status" value="1"/>
</dbReference>
<dbReference type="PROSITE" id="PS50888">
    <property type="entry name" value="BHLH"/>
    <property type="match status" value="1"/>
</dbReference>
<dbReference type="SUPFAM" id="SSF47459">
    <property type="entry name" value="HLH, helix-loop-helix DNA-binding domain"/>
    <property type="match status" value="1"/>
</dbReference>
<dbReference type="Proteomes" id="UP000654370">
    <property type="component" value="Unassembled WGS sequence"/>
</dbReference>
<feature type="compositionally biased region" description="Low complexity" evidence="1">
    <location>
        <begin position="147"/>
        <end position="162"/>
    </location>
</feature>
<protein>
    <recommendedName>
        <fullName evidence="2">BHLH domain-containing protein</fullName>
    </recommendedName>
</protein>
<accession>A0A8H7PJ24</accession>
<organism evidence="3 4">
    <name type="scientific">Mortierella isabellina</name>
    <name type="common">Filamentous fungus</name>
    <name type="synonym">Umbelopsis isabellina</name>
    <dbReference type="NCBI Taxonomy" id="91625"/>
    <lineage>
        <taxon>Eukaryota</taxon>
        <taxon>Fungi</taxon>
        <taxon>Fungi incertae sedis</taxon>
        <taxon>Mucoromycota</taxon>
        <taxon>Mucoromycotina</taxon>
        <taxon>Umbelopsidomycetes</taxon>
        <taxon>Umbelopsidales</taxon>
        <taxon>Umbelopsidaceae</taxon>
        <taxon>Umbelopsis</taxon>
    </lineage>
</organism>
<sequence length="987" mass="110533">MFSAEGMAMAESFLDDMDPTMQFMTAGGQQTQSMAEFEAHLQAAMLRNQQQNMLPSTKYNNMDSYMNSSDLFEFDEFSNFNIPIQQKQPEPALPLPNHQIPLNFDIKQEYASPASSYDTETEPRQSTSLSPIDQAATLMSIPSLSIPQSSPLASAPAGAMASVPPPASTMSLPSQQPTATMMPFEDVASFPAVASATMTAEPTSINASAASTPNGEKPEKKVAHNAIERRYRNNINDRIAELKSVVPALVHAKVKSGSKRNNNEEDDDDEDDNEILDGVAVATKLNKATILRKATEYIVHLKNSNQQVRDDNAALRQIIIQLPGGQEHLMRYQLHAQYKAVQENNRIALEKAQQKQDILNATNNRRKRRRTYERRSQDDSDSSGPVTPPNSNTGRIFMAAFMAVSLFATSPLTTGSVQRNVDDHHHVSKTATANLTDKTVEMTLFGFMATNTWQWIRTIILVVGITYLCLPILFKSSRSSKKHVARQTNRSNVINFQISQRNTQVEMYKALVSSLSTPPPNPASVFQGVIALTLEGFRFLIRRLSGHDIFYDGDKDQDLEWTRACTWLRMSELECVGRSPLITRISMLHSCLKTINLAETLETGRFRSYSRLYATAAVQVALAAPQSVAYACSRYFWHLAFDYYDIDDDDQDWFQMFFSDLHQGDVEDSVVDLLHSDVWNESLNIMRLQTQLYHVDRIVPKIKPTSTVPLEIIANFHILRSLQPLYSQLVHLLTNPAPVDSEDDVSESGDTRFDEILAACVSSNNPTRWYALVGACIEAIWDNNLDVAQALIGAIKELPHDSNTEDQIIQRGIAYALIANTQLRRGDRDAAVRVLVKARSVQMERTNLIDEAEEEDFLSIENNIMILADFVTSILTLQAWIKILEPQQPMKVGDDVTLAVPEMNSIVLSLIKQLRRMVVAPPMVLDNYNQEVLDRLCRVSQIFYGISTQDSGCECSDDESHFDGVMDSKNFDPNPATQALQILHGLM</sequence>
<feature type="compositionally biased region" description="Polar residues" evidence="1">
    <location>
        <begin position="382"/>
        <end position="391"/>
    </location>
</feature>
<evidence type="ECO:0000256" key="1">
    <source>
        <dbReference type="SAM" id="MobiDB-lite"/>
    </source>
</evidence>
<feature type="domain" description="BHLH" evidence="2">
    <location>
        <begin position="219"/>
        <end position="301"/>
    </location>
</feature>
<dbReference type="Gene3D" id="4.10.280.10">
    <property type="entry name" value="Helix-loop-helix DNA-binding domain"/>
    <property type="match status" value="1"/>
</dbReference>
<feature type="region of interest" description="Disordered" evidence="1">
    <location>
        <begin position="352"/>
        <end position="391"/>
    </location>
</feature>
<dbReference type="InterPro" id="IPR052099">
    <property type="entry name" value="Regulatory_TF_Diverse"/>
</dbReference>
<dbReference type="PANTHER" id="PTHR47336:SF2">
    <property type="entry name" value="TRANSCRIPTION FACTOR HMS1-RELATED"/>
    <property type="match status" value="1"/>
</dbReference>
<feature type="region of interest" description="Disordered" evidence="1">
    <location>
        <begin position="147"/>
        <end position="177"/>
    </location>
</feature>
<proteinExistence type="predicted"/>
<keyword evidence="4" id="KW-1185">Reference proteome</keyword>
<feature type="region of interest" description="Disordered" evidence="1">
    <location>
        <begin position="253"/>
        <end position="273"/>
    </location>
</feature>
<dbReference type="OrthoDB" id="2133190at2759"/>
<feature type="compositionally biased region" description="Acidic residues" evidence="1">
    <location>
        <begin position="264"/>
        <end position="273"/>
    </location>
</feature>
<dbReference type="InterPro" id="IPR036638">
    <property type="entry name" value="HLH_DNA-bd_sf"/>
</dbReference>
<reference evidence="3" key="1">
    <citation type="submission" date="2020-12" db="EMBL/GenBank/DDBJ databases">
        <title>Metabolic potential, ecology and presence of endohyphal bacteria is reflected in genomic diversity of Mucoromycotina.</title>
        <authorList>
            <person name="Muszewska A."/>
            <person name="Okrasinska A."/>
            <person name="Steczkiewicz K."/>
            <person name="Drgas O."/>
            <person name="Orlowska M."/>
            <person name="Perlinska-Lenart U."/>
            <person name="Aleksandrzak-Piekarczyk T."/>
            <person name="Szatraj K."/>
            <person name="Zielenkiewicz U."/>
            <person name="Pilsyk S."/>
            <person name="Malc E."/>
            <person name="Mieczkowski P."/>
            <person name="Kruszewska J.S."/>
            <person name="Biernat P."/>
            <person name="Pawlowska J."/>
        </authorList>
    </citation>
    <scope>NUCLEOTIDE SEQUENCE</scope>
    <source>
        <strain evidence="3">WA0000067209</strain>
    </source>
</reference>
<evidence type="ECO:0000259" key="2">
    <source>
        <dbReference type="PROSITE" id="PS50888"/>
    </source>
</evidence>
<dbReference type="AlphaFoldDB" id="A0A8H7PJ24"/>
<dbReference type="InterPro" id="IPR011598">
    <property type="entry name" value="bHLH_dom"/>
</dbReference>